<dbReference type="AlphaFoldDB" id="X0WP70"/>
<dbReference type="EMBL" id="BARS01032042">
    <property type="protein sequence ID" value="GAG24992.1"/>
    <property type="molecule type" value="Genomic_DNA"/>
</dbReference>
<evidence type="ECO:0000313" key="1">
    <source>
        <dbReference type="EMBL" id="GAG24992.1"/>
    </source>
</evidence>
<organism evidence="1">
    <name type="scientific">marine sediment metagenome</name>
    <dbReference type="NCBI Taxonomy" id="412755"/>
    <lineage>
        <taxon>unclassified sequences</taxon>
        <taxon>metagenomes</taxon>
        <taxon>ecological metagenomes</taxon>
    </lineage>
</organism>
<proteinExistence type="predicted"/>
<sequence length="181" mass="21180">KSKIGKLRLDEKALKDNLGEGNTIFVGSSTDMWAKEIPVDWIGKVLLTCCAYPDNTYLFQTKNPRRFMDWEFPKNVILATTIETNRDFRINKAPPTDERMRIMKELKVFSPLMISIEPIMRFDMDMFVSWIKDIKPKFVSIGADSKNSDLPEPNKREIDFLIKELKKFTEVKVKDNLRRIT</sequence>
<gene>
    <name evidence="1" type="ORF">S01H1_49785</name>
</gene>
<accession>X0WP70</accession>
<name>X0WP70_9ZZZZ</name>
<feature type="non-terminal residue" evidence="1">
    <location>
        <position position="1"/>
    </location>
</feature>
<evidence type="ECO:0008006" key="2">
    <source>
        <dbReference type="Google" id="ProtNLM"/>
    </source>
</evidence>
<reference evidence="1" key="1">
    <citation type="journal article" date="2014" name="Front. Microbiol.">
        <title>High frequency of phylogenetically diverse reductive dehalogenase-homologous genes in deep subseafloor sedimentary metagenomes.</title>
        <authorList>
            <person name="Kawai M."/>
            <person name="Futagami T."/>
            <person name="Toyoda A."/>
            <person name="Takaki Y."/>
            <person name="Nishi S."/>
            <person name="Hori S."/>
            <person name="Arai W."/>
            <person name="Tsubouchi T."/>
            <person name="Morono Y."/>
            <person name="Uchiyama I."/>
            <person name="Ito T."/>
            <person name="Fujiyama A."/>
            <person name="Inagaki F."/>
            <person name="Takami H."/>
        </authorList>
    </citation>
    <scope>NUCLEOTIDE SEQUENCE</scope>
    <source>
        <strain evidence="1">Expedition CK06-06</strain>
    </source>
</reference>
<comment type="caution">
    <text evidence="1">The sequence shown here is derived from an EMBL/GenBank/DDBJ whole genome shotgun (WGS) entry which is preliminary data.</text>
</comment>
<protein>
    <recommendedName>
        <fullName evidence="2">Amidohydrolase-related domain-containing protein</fullName>
    </recommendedName>
</protein>